<accession>A0A3A8JGD4</accession>
<dbReference type="RefSeq" id="WP_120538575.1">
    <property type="nucleotide sequence ID" value="NZ_RAVZ01000002.1"/>
</dbReference>
<dbReference type="EMBL" id="RAVZ01000002">
    <property type="protein sequence ID" value="RKG94056.1"/>
    <property type="molecule type" value="Genomic_DNA"/>
</dbReference>
<organism evidence="2 3">
    <name type="scientific">Corallococcus terminator</name>
    <dbReference type="NCBI Taxonomy" id="2316733"/>
    <lineage>
        <taxon>Bacteria</taxon>
        <taxon>Pseudomonadati</taxon>
        <taxon>Myxococcota</taxon>
        <taxon>Myxococcia</taxon>
        <taxon>Myxococcales</taxon>
        <taxon>Cystobacterineae</taxon>
        <taxon>Myxococcaceae</taxon>
        <taxon>Corallococcus</taxon>
    </lineage>
</organism>
<dbReference type="Proteomes" id="UP000268094">
    <property type="component" value="Unassembled WGS sequence"/>
</dbReference>
<protein>
    <recommendedName>
        <fullName evidence="4">Ig-like domain-containing protein</fullName>
    </recommendedName>
</protein>
<comment type="caution">
    <text evidence="2">The sequence shown here is derived from an EMBL/GenBank/DDBJ whole genome shotgun (WGS) entry which is preliminary data.</text>
</comment>
<proteinExistence type="predicted"/>
<reference evidence="3" key="1">
    <citation type="submission" date="2018-09" db="EMBL/GenBank/DDBJ databases">
        <authorList>
            <person name="Livingstone P.G."/>
            <person name="Whitworth D.E."/>
        </authorList>
    </citation>
    <scope>NUCLEOTIDE SEQUENCE [LARGE SCALE GENOMIC DNA]</scope>
    <source>
        <strain evidence="3">CA054A</strain>
    </source>
</reference>
<feature type="signal peptide" evidence="1">
    <location>
        <begin position="1"/>
        <end position="24"/>
    </location>
</feature>
<feature type="chain" id="PRO_5017340951" description="Ig-like domain-containing protein" evidence="1">
    <location>
        <begin position="25"/>
        <end position="169"/>
    </location>
</feature>
<keyword evidence="3" id="KW-1185">Reference proteome</keyword>
<gene>
    <name evidence="2" type="ORF">D7V88_00385</name>
</gene>
<evidence type="ECO:0000256" key="1">
    <source>
        <dbReference type="SAM" id="SignalP"/>
    </source>
</evidence>
<evidence type="ECO:0008006" key="4">
    <source>
        <dbReference type="Google" id="ProtNLM"/>
    </source>
</evidence>
<name>A0A3A8JGD4_9BACT</name>
<evidence type="ECO:0000313" key="2">
    <source>
        <dbReference type="EMBL" id="RKG94056.1"/>
    </source>
</evidence>
<evidence type="ECO:0000313" key="3">
    <source>
        <dbReference type="Proteomes" id="UP000268094"/>
    </source>
</evidence>
<dbReference type="AlphaFoldDB" id="A0A3A8JGD4"/>
<dbReference type="OrthoDB" id="5383236at2"/>
<keyword evidence="1" id="KW-0732">Signal</keyword>
<sequence>MPRFASCSIVLFALLLLHAAPAQALVDVQCDGDIEQTWAPGLKVLPRVVTYTNASDYNHCTTSVSAITSGTLDVTASSHNSCAANIGPSQATIAWSDGSSSTFTFQGVSANVVGNIQVFTSVGKVTHGRFQGDQVLLVNRSLNTDLLACLWPQGLTRLAGSTSLTFTRL</sequence>